<accession>A0A9Q3FAP1</accession>
<protein>
    <recommendedName>
        <fullName evidence="3">Polyprotein</fullName>
    </recommendedName>
</protein>
<proteinExistence type="predicted"/>
<dbReference type="AlphaFoldDB" id="A0A9Q3FAP1"/>
<dbReference type="OrthoDB" id="413361at2759"/>
<evidence type="ECO:0000313" key="1">
    <source>
        <dbReference type="EMBL" id="MBW0534538.1"/>
    </source>
</evidence>
<evidence type="ECO:0008006" key="3">
    <source>
        <dbReference type="Google" id="ProtNLM"/>
    </source>
</evidence>
<dbReference type="CDD" id="cd09272">
    <property type="entry name" value="RNase_HI_RT_Ty1"/>
    <property type="match status" value="1"/>
</dbReference>
<keyword evidence="2" id="KW-1185">Reference proteome</keyword>
<dbReference type="EMBL" id="AVOT02039468">
    <property type="protein sequence ID" value="MBW0534538.1"/>
    <property type="molecule type" value="Genomic_DNA"/>
</dbReference>
<name>A0A9Q3FAP1_9BASI</name>
<reference evidence="1" key="1">
    <citation type="submission" date="2021-03" db="EMBL/GenBank/DDBJ databases">
        <title>Draft genome sequence of rust myrtle Austropuccinia psidii MF-1, a brazilian biotype.</title>
        <authorList>
            <person name="Quecine M.C."/>
            <person name="Pachon D.M.R."/>
            <person name="Bonatelli M.L."/>
            <person name="Correr F.H."/>
            <person name="Franceschini L.M."/>
            <person name="Leite T.F."/>
            <person name="Margarido G.R.A."/>
            <person name="Almeida C.A."/>
            <person name="Ferrarezi J.A."/>
            <person name="Labate C.A."/>
        </authorList>
    </citation>
    <scope>NUCLEOTIDE SEQUENCE</scope>
    <source>
        <strain evidence="1">MF-1</strain>
    </source>
</reference>
<sequence>MSELLWIKQWCKEANILKTSQPIVTWEDNQSCINIANNDGNFNKKRMKHVDIQLKFIKEVIVVKTIELRYKPTKEMLANVLKKSVSHGELSYSFKQLRLEQIGERRSVEY</sequence>
<evidence type="ECO:0000313" key="2">
    <source>
        <dbReference type="Proteomes" id="UP000765509"/>
    </source>
</evidence>
<comment type="caution">
    <text evidence="1">The sequence shown here is derived from an EMBL/GenBank/DDBJ whole genome shotgun (WGS) entry which is preliminary data.</text>
</comment>
<dbReference type="Proteomes" id="UP000765509">
    <property type="component" value="Unassembled WGS sequence"/>
</dbReference>
<gene>
    <name evidence="1" type="ORF">O181_074253</name>
</gene>
<organism evidence="1 2">
    <name type="scientific">Austropuccinia psidii MF-1</name>
    <dbReference type="NCBI Taxonomy" id="1389203"/>
    <lineage>
        <taxon>Eukaryota</taxon>
        <taxon>Fungi</taxon>
        <taxon>Dikarya</taxon>
        <taxon>Basidiomycota</taxon>
        <taxon>Pucciniomycotina</taxon>
        <taxon>Pucciniomycetes</taxon>
        <taxon>Pucciniales</taxon>
        <taxon>Sphaerophragmiaceae</taxon>
        <taxon>Austropuccinia</taxon>
    </lineage>
</organism>